<feature type="transmembrane region" description="Helical" evidence="1">
    <location>
        <begin position="34"/>
        <end position="53"/>
    </location>
</feature>
<keyword evidence="3" id="KW-1185">Reference proteome</keyword>
<gene>
    <name evidence="2" type="ORF">GCM10022295_01070</name>
</gene>
<sequence>MTAVLAIALAGLCGLGVAFWRLARTGSVDQAVTMGGGTFIAVAMLAFVVLSYLQSD</sequence>
<evidence type="ECO:0000313" key="2">
    <source>
        <dbReference type="EMBL" id="GAA3523361.1"/>
    </source>
</evidence>
<keyword evidence="1" id="KW-1133">Transmembrane helix</keyword>
<dbReference type="Proteomes" id="UP001500707">
    <property type="component" value="Unassembled WGS sequence"/>
</dbReference>
<organism evidence="2 3">
    <name type="scientific">Streptomyces osmaniensis</name>
    <dbReference type="NCBI Taxonomy" id="593134"/>
    <lineage>
        <taxon>Bacteria</taxon>
        <taxon>Bacillati</taxon>
        <taxon>Actinomycetota</taxon>
        <taxon>Actinomycetes</taxon>
        <taxon>Kitasatosporales</taxon>
        <taxon>Streptomycetaceae</taxon>
        <taxon>Streptomyces</taxon>
    </lineage>
</organism>
<dbReference type="EMBL" id="BAABCE010000001">
    <property type="protein sequence ID" value="GAA3523361.1"/>
    <property type="molecule type" value="Genomic_DNA"/>
</dbReference>
<protein>
    <recommendedName>
        <fullName evidence="4">Secreted protein</fullName>
    </recommendedName>
</protein>
<proteinExistence type="predicted"/>
<accession>A0ABP6UVG2</accession>
<keyword evidence="1" id="KW-0812">Transmembrane</keyword>
<evidence type="ECO:0000313" key="3">
    <source>
        <dbReference type="Proteomes" id="UP001500707"/>
    </source>
</evidence>
<reference evidence="3" key="1">
    <citation type="journal article" date="2019" name="Int. J. Syst. Evol. Microbiol.">
        <title>The Global Catalogue of Microorganisms (GCM) 10K type strain sequencing project: providing services to taxonomists for standard genome sequencing and annotation.</title>
        <authorList>
            <consortium name="The Broad Institute Genomics Platform"/>
            <consortium name="The Broad Institute Genome Sequencing Center for Infectious Disease"/>
            <person name="Wu L."/>
            <person name="Ma J."/>
        </authorList>
    </citation>
    <scope>NUCLEOTIDE SEQUENCE [LARGE SCALE GENOMIC DNA]</scope>
    <source>
        <strain evidence="3">JCM 17656</strain>
    </source>
</reference>
<comment type="caution">
    <text evidence="2">The sequence shown here is derived from an EMBL/GenBank/DDBJ whole genome shotgun (WGS) entry which is preliminary data.</text>
</comment>
<name>A0ABP6UVG2_9ACTN</name>
<keyword evidence="1" id="KW-0472">Membrane</keyword>
<evidence type="ECO:0008006" key="4">
    <source>
        <dbReference type="Google" id="ProtNLM"/>
    </source>
</evidence>
<evidence type="ECO:0000256" key="1">
    <source>
        <dbReference type="SAM" id="Phobius"/>
    </source>
</evidence>
<dbReference type="RefSeq" id="WP_346179743.1">
    <property type="nucleotide sequence ID" value="NZ_BAABCE010000001.1"/>
</dbReference>